<keyword evidence="3" id="KW-1185">Reference proteome</keyword>
<sequence length="107" mass="11778">MANHLKRRTHFSEAPNRHTGTYTILYGPASSVRHLNAHDTVCPVQCRYLQNLQLGEEGNNCCNSPSRPGDRKNFTGFEMTLVGRIRSDPAPASSDCSDHGGRGRPPS</sequence>
<name>A0AAV7TV55_PLEWA</name>
<dbReference type="EMBL" id="JANPWB010000006">
    <property type="protein sequence ID" value="KAJ1179492.1"/>
    <property type="molecule type" value="Genomic_DNA"/>
</dbReference>
<evidence type="ECO:0000256" key="1">
    <source>
        <dbReference type="SAM" id="MobiDB-lite"/>
    </source>
</evidence>
<organism evidence="2 3">
    <name type="scientific">Pleurodeles waltl</name>
    <name type="common">Iberian ribbed newt</name>
    <dbReference type="NCBI Taxonomy" id="8319"/>
    <lineage>
        <taxon>Eukaryota</taxon>
        <taxon>Metazoa</taxon>
        <taxon>Chordata</taxon>
        <taxon>Craniata</taxon>
        <taxon>Vertebrata</taxon>
        <taxon>Euteleostomi</taxon>
        <taxon>Amphibia</taxon>
        <taxon>Batrachia</taxon>
        <taxon>Caudata</taxon>
        <taxon>Salamandroidea</taxon>
        <taxon>Salamandridae</taxon>
        <taxon>Pleurodelinae</taxon>
        <taxon>Pleurodeles</taxon>
    </lineage>
</organism>
<proteinExistence type="predicted"/>
<dbReference type="AlphaFoldDB" id="A0AAV7TV55"/>
<accession>A0AAV7TV55</accession>
<protein>
    <submittedName>
        <fullName evidence="2">Uncharacterized protein</fullName>
    </submittedName>
</protein>
<evidence type="ECO:0000313" key="2">
    <source>
        <dbReference type="EMBL" id="KAJ1179492.1"/>
    </source>
</evidence>
<gene>
    <name evidence="2" type="ORF">NDU88_004726</name>
</gene>
<feature type="region of interest" description="Disordered" evidence="1">
    <location>
        <begin position="1"/>
        <end position="20"/>
    </location>
</feature>
<feature type="region of interest" description="Disordered" evidence="1">
    <location>
        <begin position="84"/>
        <end position="107"/>
    </location>
</feature>
<dbReference type="Proteomes" id="UP001066276">
    <property type="component" value="Chromosome 3_2"/>
</dbReference>
<comment type="caution">
    <text evidence="2">The sequence shown here is derived from an EMBL/GenBank/DDBJ whole genome shotgun (WGS) entry which is preliminary data.</text>
</comment>
<reference evidence="2" key="1">
    <citation type="journal article" date="2022" name="bioRxiv">
        <title>Sequencing and chromosome-scale assembly of the giantPleurodeles waltlgenome.</title>
        <authorList>
            <person name="Brown T."/>
            <person name="Elewa A."/>
            <person name="Iarovenko S."/>
            <person name="Subramanian E."/>
            <person name="Araus A.J."/>
            <person name="Petzold A."/>
            <person name="Susuki M."/>
            <person name="Suzuki K.-i.T."/>
            <person name="Hayashi T."/>
            <person name="Toyoda A."/>
            <person name="Oliveira C."/>
            <person name="Osipova E."/>
            <person name="Leigh N.D."/>
            <person name="Simon A."/>
            <person name="Yun M.H."/>
        </authorList>
    </citation>
    <scope>NUCLEOTIDE SEQUENCE</scope>
    <source>
        <strain evidence="2">20211129_DDA</strain>
        <tissue evidence="2">Liver</tissue>
    </source>
</reference>
<evidence type="ECO:0000313" key="3">
    <source>
        <dbReference type="Proteomes" id="UP001066276"/>
    </source>
</evidence>